<feature type="coiled-coil region" evidence="1">
    <location>
        <begin position="30"/>
        <end position="86"/>
    </location>
</feature>
<proteinExistence type="predicted"/>
<dbReference type="PRINTS" id="PR01217">
    <property type="entry name" value="PRICHEXTENSN"/>
</dbReference>
<dbReference type="InterPro" id="IPR011011">
    <property type="entry name" value="Znf_FYVE_PHD"/>
</dbReference>
<keyword evidence="1" id="KW-0175">Coiled coil</keyword>
<dbReference type="KEGG" id="bspl:114842838"/>
<dbReference type="CTD" id="327484"/>
<evidence type="ECO:0000256" key="1">
    <source>
        <dbReference type="SAM" id="Coils"/>
    </source>
</evidence>
<feature type="compositionally biased region" description="Pro residues" evidence="2">
    <location>
        <begin position="519"/>
        <end position="584"/>
    </location>
</feature>
<dbReference type="CDD" id="cd15541">
    <property type="entry name" value="PHD_TIF1_like"/>
    <property type="match status" value="1"/>
</dbReference>
<dbReference type="Proteomes" id="UP000515150">
    <property type="component" value="Chromosome 16"/>
</dbReference>
<evidence type="ECO:0000313" key="3">
    <source>
        <dbReference type="Proteomes" id="UP000515150"/>
    </source>
</evidence>
<dbReference type="RefSeq" id="XP_028984619.1">
    <property type="nucleotide sequence ID" value="XM_029128786.3"/>
</dbReference>
<gene>
    <name evidence="4 5 6 7 8" type="primary">trim33l</name>
</gene>
<dbReference type="InterPro" id="IPR013083">
    <property type="entry name" value="Znf_RING/FYVE/PHD"/>
</dbReference>
<evidence type="ECO:0000313" key="6">
    <source>
        <dbReference type="RefSeq" id="XP_028984617.1"/>
    </source>
</evidence>
<dbReference type="GeneID" id="114842838"/>
<protein>
    <submittedName>
        <fullName evidence="4 5">Mucin-5AC isoform X1</fullName>
    </submittedName>
</protein>
<feature type="compositionally biased region" description="Polar residues" evidence="2">
    <location>
        <begin position="206"/>
        <end position="232"/>
    </location>
</feature>
<dbReference type="AlphaFoldDB" id="A0A6P7KSV3"/>
<feature type="compositionally biased region" description="Basic and acidic residues" evidence="2">
    <location>
        <begin position="902"/>
        <end position="913"/>
    </location>
</feature>
<evidence type="ECO:0000313" key="4">
    <source>
        <dbReference type="RefSeq" id="XP_028984615.1"/>
    </source>
</evidence>
<name>A0A6P7KSV3_BETSP</name>
<sequence>MNHRYEFVSEALDGLKKQLEDQVDPIRARRDTMKRTLQDMETRVKDIVQNESCLKVQLHQSYDAFLQHLQKRKENLIEEIQKVHQSELDWIHMRMAQMRELHKSLQAVTDAADDAKSTNDLMSLQTYRAQIESQLKNLPGLNLPLPKLIPQMKVVTDSNSLMTVLNFGNLEISWVPFSVSSPQDPDPPDTCSVLSPTTITGLQSTHGLQTETSNDSGLAAPVQSTAASSSGHQCPPTCSSFVPSSTSTSASTAGSPSSASRPPLQTVSCSSGAPANLPPPGQLWLLPPSSVLTGFSSAAPPSSTCAKHQTTGLNATTEQCWDTHLSSLQKYVNKKPLPPRSFDSSMSLFTVTQPDSKAVCQTGTSNSVLLSSAAPSSSSLCSTSGSFSISSPFIPAQPISTLQPNQSSSLNSPQSVPVGSHQPPSPSQNQPAVILLYRSTLLPPLPQPSRRGYTVTVQAAPVLSSAVTVPSVTAENQIFVGPSPKAQSNQTVVELSPQPVPSGPASSPQPVPSGREPHPQPIPSGPEPHPVPSGPASSPQPVPSGPASSPQPVPSGPEPHPQPIPSGPEPHPVPSGPASSPQPVPSDFTPDSSSLEHEDLSHVVKAVADSACDHGMQQVEMKRQEPAENEPTSTMCEETEPLQSRSETADSDSEDPSGPGQQDSRLSQWQPKVCLFRLPLPPPPPGCPLPTYRLARGFAKDGIYLEEMRDNCESHANESTPESPVTLQLVSCSACGCADGSIICFSCGRGYHRDCHLPPVGPDFWSEWICSLCQDLSDSSDPYSSVRPRPARSPCLSLLNQRRCESLLLYLKVKGCSRLPQSHLKMMAERLSRRRAAYVTAAEFLSDSWTLFKQASSSPLLEDDPLSSLQRSFHRRLVKTFGAELHPSLLTPPNPRSNPQHPNKDARTESKLRETRKRLGQFLVLMGTSAAKRTKKDTMQN</sequence>
<dbReference type="OrthoDB" id="1870062at2759"/>
<feature type="region of interest" description="Disordered" evidence="2">
    <location>
        <begin position="398"/>
        <end position="429"/>
    </location>
</feature>
<accession>A0A6P7KSV3</accession>
<organism evidence="3 4">
    <name type="scientific">Betta splendens</name>
    <name type="common">Siamese fighting fish</name>
    <dbReference type="NCBI Taxonomy" id="158456"/>
    <lineage>
        <taxon>Eukaryota</taxon>
        <taxon>Metazoa</taxon>
        <taxon>Chordata</taxon>
        <taxon>Craniata</taxon>
        <taxon>Vertebrata</taxon>
        <taxon>Euteleostomi</taxon>
        <taxon>Actinopterygii</taxon>
        <taxon>Neopterygii</taxon>
        <taxon>Teleostei</taxon>
        <taxon>Neoteleostei</taxon>
        <taxon>Acanthomorphata</taxon>
        <taxon>Anabantaria</taxon>
        <taxon>Anabantiformes</taxon>
        <taxon>Anabantoidei</taxon>
        <taxon>Osphronemidae</taxon>
        <taxon>Betta</taxon>
    </lineage>
</organism>
<reference evidence="4 5" key="1">
    <citation type="submission" date="2025-04" db="UniProtKB">
        <authorList>
            <consortium name="RefSeq"/>
        </authorList>
    </citation>
    <scope>IDENTIFICATION</scope>
</reference>
<feature type="region of interest" description="Disordered" evidence="2">
    <location>
        <begin position="620"/>
        <end position="666"/>
    </location>
</feature>
<evidence type="ECO:0000313" key="7">
    <source>
        <dbReference type="RefSeq" id="XP_028984619.1"/>
    </source>
</evidence>
<dbReference type="RefSeq" id="XP_028984615.1">
    <property type="nucleotide sequence ID" value="XM_029128782.3"/>
</dbReference>
<dbReference type="Gene3D" id="3.30.40.10">
    <property type="entry name" value="Zinc/RING finger domain, C3HC4 (zinc finger)"/>
    <property type="match status" value="1"/>
</dbReference>
<dbReference type="PANTHER" id="PTHR25462:SF296">
    <property type="entry name" value="MEIOTIC P26, ISOFORM F"/>
    <property type="match status" value="1"/>
</dbReference>
<feature type="compositionally biased region" description="Low complexity" evidence="2">
    <location>
        <begin position="235"/>
        <end position="263"/>
    </location>
</feature>
<feature type="region of interest" description="Disordered" evidence="2">
    <location>
        <begin position="206"/>
        <end position="273"/>
    </location>
</feature>
<evidence type="ECO:0000313" key="5">
    <source>
        <dbReference type="RefSeq" id="XP_028984616.1"/>
    </source>
</evidence>
<keyword evidence="3" id="KW-1185">Reference proteome</keyword>
<feature type="compositionally biased region" description="Polar residues" evidence="2">
    <location>
        <begin position="630"/>
        <end position="646"/>
    </location>
</feature>
<dbReference type="RefSeq" id="XP_055359133.1">
    <property type="nucleotide sequence ID" value="XM_055503158.1"/>
</dbReference>
<feature type="region of interest" description="Disordered" evidence="2">
    <location>
        <begin position="481"/>
        <end position="602"/>
    </location>
</feature>
<dbReference type="RefSeq" id="XP_028984616.1">
    <property type="nucleotide sequence ID" value="XM_029128783.3"/>
</dbReference>
<dbReference type="SUPFAM" id="SSF57903">
    <property type="entry name" value="FYVE/PHD zinc finger"/>
    <property type="match status" value="1"/>
</dbReference>
<feature type="compositionally biased region" description="Pro residues" evidence="2">
    <location>
        <begin position="498"/>
        <end position="511"/>
    </location>
</feature>
<feature type="region of interest" description="Disordered" evidence="2">
    <location>
        <begin position="886"/>
        <end position="913"/>
    </location>
</feature>
<evidence type="ECO:0000256" key="2">
    <source>
        <dbReference type="SAM" id="MobiDB-lite"/>
    </source>
</evidence>
<dbReference type="InterPro" id="IPR047153">
    <property type="entry name" value="TRIM45/56/19-like"/>
</dbReference>
<dbReference type="PANTHER" id="PTHR25462">
    <property type="entry name" value="BONUS, ISOFORM C-RELATED"/>
    <property type="match status" value="1"/>
</dbReference>
<evidence type="ECO:0000313" key="8">
    <source>
        <dbReference type="RefSeq" id="XP_055359133.1"/>
    </source>
</evidence>
<dbReference type="RefSeq" id="XP_028984617.1">
    <property type="nucleotide sequence ID" value="XM_029128784.3"/>
</dbReference>